<dbReference type="GO" id="GO:0006260">
    <property type="term" value="P:DNA replication"/>
    <property type="evidence" value="ECO:0007669"/>
    <property type="project" value="InterPro"/>
</dbReference>
<reference evidence="6" key="1">
    <citation type="submission" date="2018-04" db="EMBL/GenBank/DDBJ databases">
        <authorList>
            <person name="Liu S."/>
            <person name="Wang Z."/>
            <person name="Li J."/>
        </authorList>
    </citation>
    <scope>NUCLEOTIDE SEQUENCE [LARGE SCALE GENOMIC DNA]</scope>
    <source>
        <strain evidence="6">2189</strain>
    </source>
</reference>
<proteinExistence type="predicted"/>
<gene>
    <name evidence="5" type="ORF">DF222_01935</name>
</gene>
<dbReference type="Pfam" id="PF00436">
    <property type="entry name" value="SSB"/>
    <property type="match status" value="1"/>
</dbReference>
<dbReference type="InterPro" id="IPR012340">
    <property type="entry name" value="NA-bd_OB-fold"/>
</dbReference>
<evidence type="ECO:0000313" key="5">
    <source>
        <dbReference type="EMBL" id="PWC02415.1"/>
    </source>
</evidence>
<protein>
    <recommendedName>
        <fullName evidence="3">Single-stranded DNA-binding protein</fullName>
    </recommendedName>
</protein>
<dbReference type="InterPro" id="IPR000424">
    <property type="entry name" value="Primosome_PriB/ssb"/>
</dbReference>
<dbReference type="CDD" id="cd04496">
    <property type="entry name" value="SSB_OBF"/>
    <property type="match status" value="1"/>
</dbReference>
<keyword evidence="6" id="KW-1185">Reference proteome</keyword>
<keyword evidence="1 2" id="KW-0238">DNA-binding</keyword>
<dbReference type="PROSITE" id="PS50935">
    <property type="entry name" value="SSB"/>
    <property type="match status" value="1"/>
</dbReference>
<evidence type="ECO:0000313" key="6">
    <source>
        <dbReference type="Proteomes" id="UP000244989"/>
    </source>
</evidence>
<feature type="compositionally biased region" description="Basic and acidic residues" evidence="4">
    <location>
        <begin position="133"/>
        <end position="157"/>
    </location>
</feature>
<name>A0A2U1T8Z3_9CORY</name>
<evidence type="ECO:0000256" key="2">
    <source>
        <dbReference type="PROSITE-ProRule" id="PRU00252"/>
    </source>
</evidence>
<dbReference type="KEGG" id="cyz:C3B44_09335"/>
<organism evidence="5 6">
    <name type="scientific">Corynebacterium yudongzhengii</name>
    <dbReference type="NCBI Taxonomy" id="2080740"/>
    <lineage>
        <taxon>Bacteria</taxon>
        <taxon>Bacillati</taxon>
        <taxon>Actinomycetota</taxon>
        <taxon>Actinomycetes</taxon>
        <taxon>Mycobacteriales</taxon>
        <taxon>Corynebacteriaceae</taxon>
        <taxon>Corynebacterium</taxon>
    </lineage>
</organism>
<dbReference type="NCBIfam" id="TIGR00621">
    <property type="entry name" value="ssb"/>
    <property type="match status" value="1"/>
</dbReference>
<evidence type="ECO:0000256" key="4">
    <source>
        <dbReference type="SAM" id="MobiDB-lite"/>
    </source>
</evidence>
<dbReference type="Gene3D" id="2.40.50.140">
    <property type="entry name" value="Nucleic acid-binding proteins"/>
    <property type="match status" value="1"/>
</dbReference>
<dbReference type="EMBL" id="QEEZ01000003">
    <property type="protein sequence ID" value="PWC02415.1"/>
    <property type="molecule type" value="Genomic_DNA"/>
</dbReference>
<accession>A0A2U1T8Z3</accession>
<dbReference type="InterPro" id="IPR011344">
    <property type="entry name" value="ssDNA-bd"/>
</dbReference>
<evidence type="ECO:0000256" key="3">
    <source>
        <dbReference type="RuleBase" id="RU000524"/>
    </source>
</evidence>
<feature type="region of interest" description="Disordered" evidence="4">
    <location>
        <begin position="133"/>
        <end position="186"/>
    </location>
</feature>
<dbReference type="Proteomes" id="UP000244989">
    <property type="component" value="Unassembled WGS sequence"/>
</dbReference>
<dbReference type="OrthoDB" id="4427276at2"/>
<evidence type="ECO:0000256" key="1">
    <source>
        <dbReference type="ARBA" id="ARBA00023125"/>
    </source>
</evidence>
<dbReference type="RefSeq" id="WP_108432139.1">
    <property type="nucleotide sequence ID" value="NZ_CP026947.1"/>
</dbReference>
<dbReference type="GO" id="GO:0003697">
    <property type="term" value="F:single-stranded DNA binding"/>
    <property type="evidence" value="ECO:0007669"/>
    <property type="project" value="InterPro"/>
</dbReference>
<feature type="compositionally biased region" description="Low complexity" evidence="4">
    <location>
        <begin position="160"/>
        <end position="175"/>
    </location>
</feature>
<dbReference type="SUPFAM" id="SSF50249">
    <property type="entry name" value="Nucleic acid-binding proteins"/>
    <property type="match status" value="1"/>
</dbReference>
<sequence>MPQHPITLVGNLTSNPKLKRTSNDNLVGEIRLAASRSVRDLQTDTWRDVDNLYITGEMWGQLATNAKASLVKGMSVVVTGRIVTEEWKETIYTDSFGKQADVNRQKIKLKIERLGVDLSKHIVSSLRTDHATHKAHEALDAPEMPKVDELLDEDRGGDIAAQNESAAAAAAAGAEAGEEGGKQPPF</sequence>
<dbReference type="AlphaFoldDB" id="A0A2U1T8Z3"/>
<comment type="caution">
    <text evidence="5">The sequence shown here is derived from an EMBL/GenBank/DDBJ whole genome shotgun (WGS) entry which is preliminary data.</text>
</comment>